<proteinExistence type="predicted"/>
<sequence>MTIRDDANWCEDCEEECHGHSRVCTQCGGTLTVRQQQPPQRQSENVSFRAMDLDAFLPPHIGAVAELRDQLRNVRAQVQATTQLAQQAVDNTTGWQAIPEVLLDPSAAADSGKTPTSSQVLRQLPRETLHPKSASFFRVGLSVSGQEYQAVTGELGALPSLDNNNDKTIITVEAPLWIPATRNQRTGKDPFSNIPTATPFIAVLERGHGVSFFTKSFAAEQAGAIAVIVVNDKETPWPYVMKDSRTKAQKDQQGVVSIPVVMISQTQGRSLLATTTSTSTATLTISNNQQQDNACIICTDSFQLGQTTMTLTNYCGHVFHENCALQWLQQHNTCPYCRRTLPTDDPDSERERLRQMTSTTTGANNNDTGTAASFYS</sequence>
<dbReference type="InterPro" id="IPR001841">
    <property type="entry name" value="Znf_RING"/>
</dbReference>
<evidence type="ECO:0000313" key="12">
    <source>
        <dbReference type="Proteomes" id="UP001153069"/>
    </source>
</evidence>
<evidence type="ECO:0000256" key="9">
    <source>
        <dbReference type="SAM" id="MobiDB-lite"/>
    </source>
</evidence>
<keyword evidence="12" id="KW-1185">Reference proteome</keyword>
<dbReference type="GO" id="GO:0016020">
    <property type="term" value="C:membrane"/>
    <property type="evidence" value="ECO:0007669"/>
    <property type="project" value="UniProtKB-SubCell"/>
</dbReference>
<comment type="caution">
    <text evidence="11">The sequence shown here is derived from an EMBL/GenBank/DDBJ whole genome shotgun (WGS) entry which is preliminary data.</text>
</comment>
<keyword evidence="3" id="KW-0479">Metal-binding</keyword>
<dbReference type="CDD" id="cd00538">
    <property type="entry name" value="PA"/>
    <property type="match status" value="1"/>
</dbReference>
<keyword evidence="4 8" id="KW-0863">Zinc-finger</keyword>
<dbReference type="SUPFAM" id="SSF52025">
    <property type="entry name" value="PA domain"/>
    <property type="match status" value="1"/>
</dbReference>
<dbReference type="Pfam" id="PF02225">
    <property type="entry name" value="PA"/>
    <property type="match status" value="1"/>
</dbReference>
<dbReference type="SMART" id="SM00184">
    <property type="entry name" value="RING"/>
    <property type="match status" value="1"/>
</dbReference>
<name>A0A9N8DNA0_9STRA</name>
<dbReference type="CDD" id="cd16454">
    <property type="entry name" value="RING-H2_PA-TM-RING"/>
    <property type="match status" value="1"/>
</dbReference>
<dbReference type="GO" id="GO:0008270">
    <property type="term" value="F:zinc ion binding"/>
    <property type="evidence" value="ECO:0007669"/>
    <property type="project" value="UniProtKB-KW"/>
</dbReference>
<evidence type="ECO:0000256" key="7">
    <source>
        <dbReference type="ARBA" id="ARBA00023136"/>
    </source>
</evidence>
<dbReference type="PANTHER" id="PTHR14155">
    <property type="entry name" value="RING FINGER DOMAIN-CONTAINING"/>
    <property type="match status" value="1"/>
</dbReference>
<comment type="subcellular location">
    <subcellularLocation>
        <location evidence="1">Membrane</location>
    </subcellularLocation>
</comment>
<evidence type="ECO:0000256" key="1">
    <source>
        <dbReference type="ARBA" id="ARBA00004370"/>
    </source>
</evidence>
<feature type="region of interest" description="Disordered" evidence="9">
    <location>
        <begin position="340"/>
        <end position="376"/>
    </location>
</feature>
<evidence type="ECO:0000313" key="11">
    <source>
        <dbReference type="EMBL" id="CAB9505689.1"/>
    </source>
</evidence>
<evidence type="ECO:0000256" key="3">
    <source>
        <dbReference type="ARBA" id="ARBA00022723"/>
    </source>
</evidence>
<dbReference type="EMBL" id="CAICTM010000238">
    <property type="protein sequence ID" value="CAB9505689.1"/>
    <property type="molecule type" value="Genomic_DNA"/>
</dbReference>
<feature type="domain" description="RING-type" evidence="10">
    <location>
        <begin position="295"/>
        <end position="338"/>
    </location>
</feature>
<dbReference type="PANTHER" id="PTHR14155:SF627">
    <property type="entry name" value="OS06G0192800 PROTEIN"/>
    <property type="match status" value="1"/>
</dbReference>
<dbReference type="GO" id="GO:0016874">
    <property type="term" value="F:ligase activity"/>
    <property type="evidence" value="ECO:0007669"/>
    <property type="project" value="UniProtKB-KW"/>
</dbReference>
<keyword evidence="7" id="KW-0472">Membrane</keyword>
<dbReference type="AlphaFoldDB" id="A0A9N8DNA0"/>
<dbReference type="Proteomes" id="UP001153069">
    <property type="component" value="Unassembled WGS sequence"/>
</dbReference>
<dbReference type="OrthoDB" id="1630758at2759"/>
<gene>
    <name evidence="11" type="ORF">SEMRO_239_G096030.1</name>
</gene>
<keyword evidence="2" id="KW-0812">Transmembrane</keyword>
<accession>A0A9N8DNA0</accession>
<dbReference type="Pfam" id="PF13639">
    <property type="entry name" value="zf-RING_2"/>
    <property type="match status" value="1"/>
</dbReference>
<keyword evidence="11" id="KW-0436">Ligase</keyword>
<dbReference type="InterPro" id="IPR013083">
    <property type="entry name" value="Znf_RING/FYVE/PHD"/>
</dbReference>
<evidence type="ECO:0000256" key="4">
    <source>
        <dbReference type="ARBA" id="ARBA00022771"/>
    </source>
</evidence>
<dbReference type="SUPFAM" id="SSF57850">
    <property type="entry name" value="RING/U-box"/>
    <property type="match status" value="1"/>
</dbReference>
<dbReference type="Gene3D" id="3.30.40.10">
    <property type="entry name" value="Zinc/RING finger domain, C3HC4 (zinc finger)"/>
    <property type="match status" value="1"/>
</dbReference>
<keyword evidence="6" id="KW-1133">Transmembrane helix</keyword>
<dbReference type="Gene3D" id="3.50.30.30">
    <property type="match status" value="1"/>
</dbReference>
<evidence type="ECO:0000259" key="10">
    <source>
        <dbReference type="PROSITE" id="PS50089"/>
    </source>
</evidence>
<protein>
    <submittedName>
        <fullName evidence="11">Protein ligase RNF181</fullName>
    </submittedName>
</protein>
<keyword evidence="5" id="KW-0862">Zinc</keyword>
<reference evidence="11" key="1">
    <citation type="submission" date="2020-06" db="EMBL/GenBank/DDBJ databases">
        <authorList>
            <consortium name="Plant Systems Biology data submission"/>
        </authorList>
    </citation>
    <scope>NUCLEOTIDE SEQUENCE</scope>
    <source>
        <strain evidence="11">D6</strain>
    </source>
</reference>
<evidence type="ECO:0000256" key="6">
    <source>
        <dbReference type="ARBA" id="ARBA00022989"/>
    </source>
</evidence>
<dbReference type="PROSITE" id="PS50089">
    <property type="entry name" value="ZF_RING_2"/>
    <property type="match status" value="1"/>
</dbReference>
<feature type="compositionally biased region" description="Low complexity" evidence="9">
    <location>
        <begin position="357"/>
        <end position="376"/>
    </location>
</feature>
<dbReference type="InterPro" id="IPR046450">
    <property type="entry name" value="PA_dom_sf"/>
</dbReference>
<dbReference type="InterPro" id="IPR003137">
    <property type="entry name" value="PA_domain"/>
</dbReference>
<evidence type="ECO:0000256" key="2">
    <source>
        <dbReference type="ARBA" id="ARBA00022692"/>
    </source>
</evidence>
<evidence type="ECO:0000256" key="8">
    <source>
        <dbReference type="PROSITE-ProRule" id="PRU00175"/>
    </source>
</evidence>
<evidence type="ECO:0000256" key="5">
    <source>
        <dbReference type="ARBA" id="ARBA00022833"/>
    </source>
</evidence>
<dbReference type="InterPro" id="IPR053238">
    <property type="entry name" value="RING-H2_zinc_finger"/>
</dbReference>
<organism evidence="11 12">
    <name type="scientific">Seminavis robusta</name>
    <dbReference type="NCBI Taxonomy" id="568900"/>
    <lineage>
        <taxon>Eukaryota</taxon>
        <taxon>Sar</taxon>
        <taxon>Stramenopiles</taxon>
        <taxon>Ochrophyta</taxon>
        <taxon>Bacillariophyta</taxon>
        <taxon>Bacillariophyceae</taxon>
        <taxon>Bacillariophycidae</taxon>
        <taxon>Naviculales</taxon>
        <taxon>Naviculaceae</taxon>
        <taxon>Seminavis</taxon>
    </lineage>
</organism>